<gene>
    <name evidence="7" type="ORF">ACFSAU_00270</name>
</gene>
<dbReference type="AlphaFoldDB" id="A0ABD6BMU0"/>
<dbReference type="SUPFAM" id="SSF50998">
    <property type="entry name" value="Quinoprotein alcohol dehydrogenase-like"/>
    <property type="match status" value="1"/>
</dbReference>
<evidence type="ECO:0000256" key="2">
    <source>
        <dbReference type="ARBA" id="ARBA00008156"/>
    </source>
</evidence>
<organism evidence="7 8">
    <name type="scientific">Halolamina litorea</name>
    <dbReference type="NCBI Taxonomy" id="1515593"/>
    <lineage>
        <taxon>Archaea</taxon>
        <taxon>Methanobacteriati</taxon>
        <taxon>Methanobacteriota</taxon>
        <taxon>Stenosarchaea group</taxon>
        <taxon>Halobacteria</taxon>
        <taxon>Halobacteriales</taxon>
        <taxon>Haloferacaceae</taxon>
    </lineage>
</organism>
<keyword evidence="8" id="KW-1185">Reference proteome</keyword>
<dbReference type="Pfam" id="PF01011">
    <property type="entry name" value="PQQ"/>
    <property type="match status" value="1"/>
</dbReference>
<dbReference type="EMBL" id="JBHUCZ010000001">
    <property type="protein sequence ID" value="MFD1565916.1"/>
    <property type="molecule type" value="Genomic_DNA"/>
</dbReference>
<dbReference type="SMART" id="SM00564">
    <property type="entry name" value="PQQ"/>
    <property type="match status" value="4"/>
</dbReference>
<dbReference type="GO" id="GO:0016491">
    <property type="term" value="F:oxidoreductase activity"/>
    <property type="evidence" value="ECO:0007669"/>
    <property type="project" value="UniProtKB-KW"/>
</dbReference>
<reference evidence="7 8" key="1">
    <citation type="journal article" date="2019" name="Int. J. Syst. Evol. Microbiol.">
        <title>The Global Catalogue of Microorganisms (GCM) 10K type strain sequencing project: providing services to taxonomists for standard genome sequencing and annotation.</title>
        <authorList>
            <consortium name="The Broad Institute Genomics Platform"/>
            <consortium name="The Broad Institute Genome Sequencing Center for Infectious Disease"/>
            <person name="Wu L."/>
            <person name="Ma J."/>
        </authorList>
    </citation>
    <scope>NUCLEOTIDE SEQUENCE [LARGE SCALE GENOMIC DNA]</scope>
    <source>
        <strain evidence="7 8">CGMCC 1.12859</strain>
    </source>
</reference>
<proteinExistence type="inferred from homology"/>
<feature type="compositionally biased region" description="Low complexity" evidence="4">
    <location>
        <begin position="601"/>
        <end position="642"/>
    </location>
</feature>
<accession>A0ABD6BMU0</accession>
<evidence type="ECO:0000313" key="8">
    <source>
        <dbReference type="Proteomes" id="UP001597139"/>
    </source>
</evidence>
<sequence>MATENTDDERLSEAIDRDLLDDEVDDPEERMNYIDTGENAYGENVLQANSEAPGSDVTDEMLRNDKDRTDSWLHFNKGHEQTGYSPSEALTPENVDQLEEAYTLDTGSGGLQTTTTIVPGEGDTPPVMYFIGADTKVWAVNARTGEEYWTFQWAYPEDADYEIQPRFRGVSVYQDKVIFGTANLHMVALDRYTGEKQWETDSMEALPSLQNLPFPFIGYSHSGSSHVYDGTVYVGQVGGDNSLMGHTHAMALDAETGEVEWTTKFAPEDEWLGDLWKHANSSPWNAAAIDPESDTIVWNAGNPRPMLNPMVRPGPNQMSAGVVALDANTGEVKWNDQNSPQDHWDYDGQFVASIVDVEIEGEERRAVVYEHKNGWVYVYDIEDGQLLSRSEPYAKQKNIHSFIGKGEENATEVWPAAAGASNYPADGLSPKTGYRYSGSQDAGNILWMNDFSYPEEGVGTPGMGTGPDGEDDISGGGQEASIEGENYTAYVTATDLSTGDQAWRTELPDTQDLFNNSFVVYPGGTTPTAGGLVFSGSSGGHLYALDDETGEILWEADTGQRITATPVVWEDESEGAVFVGVPSGSQIVTYRADVDLDAAEQTETPAETETATETAEPTDTEAPTDAATDAATDTATDAADTTSTSGPGFGAAAGAAGAAGAGYAAKKRADGDEDADDGDDGSTEE</sequence>
<dbReference type="Proteomes" id="UP001597139">
    <property type="component" value="Unassembled WGS sequence"/>
</dbReference>
<protein>
    <submittedName>
        <fullName evidence="7">PQQ-binding-like beta-propeller repeat protein</fullName>
    </submittedName>
</protein>
<evidence type="ECO:0000256" key="3">
    <source>
        <dbReference type="ARBA" id="ARBA00023002"/>
    </source>
</evidence>
<feature type="compositionally biased region" description="Basic and acidic residues" evidence="4">
    <location>
        <begin position="8"/>
        <end position="18"/>
    </location>
</feature>
<feature type="compositionally biased region" description="Low complexity" evidence="4">
    <location>
        <begin position="650"/>
        <end position="664"/>
    </location>
</feature>
<comment type="cofactor">
    <cofactor evidence="1">
        <name>pyrroloquinoline quinone</name>
        <dbReference type="ChEBI" id="CHEBI:58442"/>
    </cofactor>
</comment>
<feature type="region of interest" description="Disordered" evidence="4">
    <location>
        <begin position="600"/>
        <end position="685"/>
    </location>
</feature>
<dbReference type="Pfam" id="PF13360">
    <property type="entry name" value="PQQ_2"/>
    <property type="match status" value="1"/>
</dbReference>
<comment type="similarity">
    <text evidence="2">Belongs to the bacterial PQQ dehydrogenase family.</text>
</comment>
<feature type="region of interest" description="Disordered" evidence="4">
    <location>
        <begin position="1"/>
        <end position="27"/>
    </location>
</feature>
<dbReference type="InterPro" id="IPR018391">
    <property type="entry name" value="PQQ_b-propeller_rpt"/>
</dbReference>
<dbReference type="Gene3D" id="2.140.10.10">
    <property type="entry name" value="Quinoprotein alcohol dehydrogenase-like superfamily"/>
    <property type="match status" value="1"/>
</dbReference>
<evidence type="ECO:0000259" key="6">
    <source>
        <dbReference type="Pfam" id="PF13360"/>
    </source>
</evidence>
<name>A0ABD6BMU0_9EURY</name>
<dbReference type="InterPro" id="IPR002372">
    <property type="entry name" value="PQQ_rpt_dom"/>
</dbReference>
<keyword evidence="3" id="KW-0560">Oxidoreductase</keyword>
<feature type="domain" description="Pyrrolo-quinoline quinone repeat" evidence="6">
    <location>
        <begin position="490"/>
        <end position="572"/>
    </location>
</feature>
<evidence type="ECO:0000313" key="7">
    <source>
        <dbReference type="EMBL" id="MFD1565916.1"/>
    </source>
</evidence>
<dbReference type="PANTHER" id="PTHR32303">
    <property type="entry name" value="QUINOPROTEIN ALCOHOL DEHYDROGENASE (CYTOCHROME C)"/>
    <property type="match status" value="1"/>
</dbReference>
<comment type="caution">
    <text evidence="7">The sequence shown here is derived from an EMBL/GenBank/DDBJ whole genome shotgun (WGS) entry which is preliminary data.</text>
</comment>
<evidence type="ECO:0000256" key="4">
    <source>
        <dbReference type="SAM" id="MobiDB-lite"/>
    </source>
</evidence>
<dbReference type="RefSeq" id="WP_267645158.1">
    <property type="nucleotide sequence ID" value="NZ_JANHGR010000001.1"/>
</dbReference>
<evidence type="ECO:0000256" key="1">
    <source>
        <dbReference type="ARBA" id="ARBA00001931"/>
    </source>
</evidence>
<dbReference type="InterPro" id="IPR011047">
    <property type="entry name" value="Quinoprotein_ADH-like_sf"/>
</dbReference>
<feature type="domain" description="Pyrrolo-quinoline quinone repeat" evidence="5">
    <location>
        <begin position="72"/>
        <end position="387"/>
    </location>
</feature>
<feature type="compositionally biased region" description="Acidic residues" evidence="4">
    <location>
        <begin position="671"/>
        <end position="685"/>
    </location>
</feature>
<evidence type="ECO:0000259" key="5">
    <source>
        <dbReference type="Pfam" id="PF01011"/>
    </source>
</evidence>